<organism evidence="3 4">
    <name type="scientific">Actinokineospora guangxiensis</name>
    <dbReference type="NCBI Taxonomy" id="1490288"/>
    <lineage>
        <taxon>Bacteria</taxon>
        <taxon>Bacillati</taxon>
        <taxon>Actinomycetota</taxon>
        <taxon>Actinomycetes</taxon>
        <taxon>Pseudonocardiales</taxon>
        <taxon>Pseudonocardiaceae</taxon>
        <taxon>Actinokineospora</taxon>
    </lineage>
</organism>
<dbReference type="SUPFAM" id="SSF52540">
    <property type="entry name" value="P-loop containing nucleoside triphosphate hydrolases"/>
    <property type="match status" value="1"/>
</dbReference>
<dbReference type="InterPro" id="IPR027417">
    <property type="entry name" value="P-loop_NTPase"/>
</dbReference>
<evidence type="ECO:0000256" key="1">
    <source>
        <dbReference type="SAM" id="MobiDB-lite"/>
    </source>
</evidence>
<dbReference type="Pfam" id="PF00485">
    <property type="entry name" value="PRK"/>
    <property type="match status" value="1"/>
</dbReference>
<gene>
    <name evidence="3" type="ORF">ACFPM7_16205</name>
</gene>
<protein>
    <submittedName>
        <fullName evidence="3">Uridine kinase</fullName>
    </submittedName>
</protein>
<sequence>MALIPVILLSGPSGAGKSTLAARLGLPVLRLDDFYRDGDDPLLPRDAAGRADWDAPGSWLADEAVEAIVALATTGEVDAPRYELAQDGRVGTTKVVASGAPAFVAEGLFADRIVEACRGAGVLADAVVVAPNSATTFVRRLARDVAESRKGLGLLLRRGLRLWREHGQVVRRCETAGMTRCTPPEAAERLSRWSGANSRGQDEPLAA</sequence>
<accession>A0ABW0ER84</accession>
<feature type="region of interest" description="Disordered" evidence="1">
    <location>
        <begin position="184"/>
        <end position="207"/>
    </location>
</feature>
<keyword evidence="3" id="KW-0418">Kinase</keyword>
<evidence type="ECO:0000313" key="3">
    <source>
        <dbReference type="EMBL" id="MFC5288604.1"/>
    </source>
</evidence>
<dbReference type="GO" id="GO:0016301">
    <property type="term" value="F:kinase activity"/>
    <property type="evidence" value="ECO:0007669"/>
    <property type="project" value="UniProtKB-KW"/>
</dbReference>
<dbReference type="EMBL" id="JBHSKF010000007">
    <property type="protein sequence ID" value="MFC5288604.1"/>
    <property type="molecule type" value="Genomic_DNA"/>
</dbReference>
<proteinExistence type="predicted"/>
<dbReference type="InterPro" id="IPR006083">
    <property type="entry name" value="PRK/URK"/>
</dbReference>
<keyword evidence="3" id="KW-0808">Transferase</keyword>
<evidence type="ECO:0000259" key="2">
    <source>
        <dbReference type="Pfam" id="PF00485"/>
    </source>
</evidence>
<keyword evidence="4" id="KW-1185">Reference proteome</keyword>
<comment type="caution">
    <text evidence="3">The sequence shown here is derived from an EMBL/GenBank/DDBJ whole genome shotgun (WGS) entry which is preliminary data.</text>
</comment>
<reference evidence="4" key="1">
    <citation type="journal article" date="2019" name="Int. J. Syst. Evol. Microbiol.">
        <title>The Global Catalogue of Microorganisms (GCM) 10K type strain sequencing project: providing services to taxonomists for standard genome sequencing and annotation.</title>
        <authorList>
            <consortium name="The Broad Institute Genomics Platform"/>
            <consortium name="The Broad Institute Genome Sequencing Center for Infectious Disease"/>
            <person name="Wu L."/>
            <person name="Ma J."/>
        </authorList>
    </citation>
    <scope>NUCLEOTIDE SEQUENCE [LARGE SCALE GENOMIC DNA]</scope>
    <source>
        <strain evidence="4">CCUG 59778</strain>
    </source>
</reference>
<dbReference type="Proteomes" id="UP001596157">
    <property type="component" value="Unassembled WGS sequence"/>
</dbReference>
<dbReference type="RefSeq" id="WP_378248453.1">
    <property type="nucleotide sequence ID" value="NZ_JBHSKF010000007.1"/>
</dbReference>
<name>A0ABW0ER84_9PSEU</name>
<dbReference type="Gene3D" id="3.40.50.300">
    <property type="entry name" value="P-loop containing nucleotide triphosphate hydrolases"/>
    <property type="match status" value="1"/>
</dbReference>
<feature type="domain" description="Phosphoribulokinase/uridine kinase" evidence="2">
    <location>
        <begin position="6"/>
        <end position="147"/>
    </location>
</feature>
<evidence type="ECO:0000313" key="4">
    <source>
        <dbReference type="Proteomes" id="UP001596157"/>
    </source>
</evidence>